<sequence length="64" mass="7267">MNIYEKIRAFCRPFRIIIGLVLIAIGYFTGIVWFYLGIIPLVIGLVGFCPVCIISKKCTPRMKS</sequence>
<dbReference type="AlphaFoldDB" id="A0A0G9JTR0"/>
<proteinExistence type="predicted"/>
<protein>
    <recommendedName>
        <fullName evidence="2">Inner membrane protein YgaP-like transmembrane domain-containing protein</fullName>
    </recommendedName>
</protein>
<feature type="transmembrane region" description="Helical" evidence="1">
    <location>
        <begin position="12"/>
        <end position="28"/>
    </location>
</feature>
<keyword evidence="1" id="KW-1133">Transmembrane helix</keyword>
<dbReference type="Pfam" id="PF11127">
    <property type="entry name" value="YgaP-like_TM"/>
    <property type="match status" value="1"/>
</dbReference>
<evidence type="ECO:0000313" key="4">
    <source>
        <dbReference type="Proteomes" id="UP000035514"/>
    </source>
</evidence>
<comment type="caution">
    <text evidence="3">The sequence shown here is derived from an EMBL/GenBank/DDBJ whole genome shotgun (WGS) entry which is preliminary data.</text>
</comment>
<feature type="domain" description="Inner membrane protein YgaP-like transmembrane" evidence="2">
    <location>
        <begin position="14"/>
        <end position="54"/>
    </location>
</feature>
<feature type="transmembrane region" description="Helical" evidence="1">
    <location>
        <begin position="34"/>
        <end position="54"/>
    </location>
</feature>
<organism evidence="3 4">
    <name type="scientific">Aliarcobacter butzleri L348</name>
    <dbReference type="NCBI Taxonomy" id="1447256"/>
    <lineage>
        <taxon>Bacteria</taxon>
        <taxon>Pseudomonadati</taxon>
        <taxon>Campylobacterota</taxon>
        <taxon>Epsilonproteobacteria</taxon>
        <taxon>Campylobacterales</taxon>
        <taxon>Arcobacteraceae</taxon>
        <taxon>Aliarcobacter</taxon>
    </lineage>
</organism>
<dbReference type="InterPro" id="IPR021309">
    <property type="entry name" value="YgaP-like_TM"/>
</dbReference>
<evidence type="ECO:0000259" key="2">
    <source>
        <dbReference type="Pfam" id="PF11127"/>
    </source>
</evidence>
<dbReference type="Proteomes" id="UP000035514">
    <property type="component" value="Unassembled WGS sequence"/>
</dbReference>
<reference evidence="3 4" key="1">
    <citation type="submission" date="2014-01" db="EMBL/GenBank/DDBJ databases">
        <title>Development of a Comparative Genomic Fingerprinting Assay for High Resolution Genotyping of Arcobacter butzleri.</title>
        <authorList>
            <person name="Webb A.L."/>
            <person name="Inglis G.D."/>
            <person name="Kruczkiewicz P."/>
            <person name="Selinger L.B."/>
            <person name="Taboada E.N."/>
        </authorList>
    </citation>
    <scope>NUCLEOTIDE SEQUENCE [LARGE SCALE GENOMIC DNA]</scope>
    <source>
        <strain evidence="3 4">L348</strain>
    </source>
</reference>
<accession>A0A0G9JTR0</accession>
<keyword evidence="1" id="KW-0812">Transmembrane</keyword>
<keyword evidence="1" id="KW-0472">Membrane</keyword>
<gene>
    <name evidence="3" type="ORF">AA20_10430</name>
</gene>
<dbReference type="EMBL" id="JAIQ01000144">
    <property type="protein sequence ID" value="KLD97636.1"/>
    <property type="molecule type" value="Genomic_DNA"/>
</dbReference>
<name>A0A0G9JTR0_9BACT</name>
<dbReference type="GeneID" id="24304269"/>
<evidence type="ECO:0000256" key="1">
    <source>
        <dbReference type="SAM" id="Phobius"/>
    </source>
</evidence>
<dbReference type="PATRIC" id="fig|1447256.3.peg.2036"/>
<evidence type="ECO:0000313" key="3">
    <source>
        <dbReference type="EMBL" id="KLD97636.1"/>
    </source>
</evidence>
<dbReference type="RefSeq" id="WP_004509094.1">
    <property type="nucleotide sequence ID" value="NZ_JAIQ01000144.1"/>
</dbReference>